<dbReference type="PANTHER" id="PTHR43790:SF3">
    <property type="entry name" value="D-ALLOSE IMPORT ATP-BINDING PROTEIN ALSA-RELATED"/>
    <property type="match status" value="1"/>
</dbReference>
<protein>
    <submittedName>
        <fullName evidence="11">Ribose transport system ATP-binding protein</fullName>
    </submittedName>
</protein>
<sequence>MGEVVLEARSIAKSFTGAKVLDDVSLDLRSGEVHALMGENGAGKSTLMRILIGVLRADAGQVLIDGRPVRIGSPRQAMDLGIAMIHQELNPVLDMRVYENIFIGREPRNSLGLVDLRRMRREAVELLKSMEAELPVDAYMRELSVAQCQQVEIAKALSAQARVVIMDEPTSAITEDDAENLFAQIRRLRDAGVGIIYISHKMEEIFRIADRITVLRDGRHVTTGDASEFDDAALIRSMVGRSIDDVFPKREVSVGEPVLEVRHWSVPSRVHDVSLTLHGGEILGIGGLVGAGRSELVESLFGFGRHSGGTVLRDGLQVHLKRPADAIGHGMALITEDRKRTGLNLSGTVLENVTLPSLERLFPGGLISPRRERRTVSHYMQSLQVKATSPNQYVVELSGGNQQKVVLAKWMLMQPDVVIFDEPTRGIDVGAKRDIYELIGDLVEQGRAVILISSEMGELIGLSDRIMVLAEGRCTGMLERSEFSQEAIMELASRFEG</sequence>
<dbReference type="AlphaFoldDB" id="A0A1G9UDK7"/>
<dbReference type="PROSITE" id="PS00211">
    <property type="entry name" value="ABC_TRANSPORTER_1"/>
    <property type="match status" value="1"/>
</dbReference>
<dbReference type="Proteomes" id="UP000199671">
    <property type="component" value="Unassembled WGS sequence"/>
</dbReference>
<evidence type="ECO:0000256" key="1">
    <source>
        <dbReference type="ARBA" id="ARBA00004202"/>
    </source>
</evidence>
<dbReference type="CDD" id="cd03215">
    <property type="entry name" value="ABC_Carb_Monos_II"/>
    <property type="match status" value="1"/>
</dbReference>
<dbReference type="Gene3D" id="3.40.50.300">
    <property type="entry name" value="P-loop containing nucleotide triphosphate hydrolases"/>
    <property type="match status" value="2"/>
</dbReference>
<evidence type="ECO:0000256" key="7">
    <source>
        <dbReference type="ARBA" id="ARBA00022840"/>
    </source>
</evidence>
<evidence type="ECO:0000256" key="5">
    <source>
        <dbReference type="ARBA" id="ARBA00022737"/>
    </source>
</evidence>
<reference evidence="11 12" key="1">
    <citation type="submission" date="2016-10" db="EMBL/GenBank/DDBJ databases">
        <authorList>
            <person name="de Groot N.N."/>
        </authorList>
    </citation>
    <scope>NUCLEOTIDE SEQUENCE [LARGE SCALE GENOMIC DNA]</scope>
    <source>
        <strain evidence="11 12">KPR-7B</strain>
    </source>
</reference>
<evidence type="ECO:0000256" key="9">
    <source>
        <dbReference type="ARBA" id="ARBA00023136"/>
    </source>
</evidence>
<evidence type="ECO:0000256" key="2">
    <source>
        <dbReference type="ARBA" id="ARBA00022448"/>
    </source>
</evidence>
<dbReference type="InterPro" id="IPR017871">
    <property type="entry name" value="ABC_transporter-like_CS"/>
</dbReference>
<dbReference type="InterPro" id="IPR003593">
    <property type="entry name" value="AAA+_ATPase"/>
</dbReference>
<dbReference type="InterPro" id="IPR027417">
    <property type="entry name" value="P-loop_NTPase"/>
</dbReference>
<keyword evidence="9" id="KW-0472">Membrane</keyword>
<proteinExistence type="predicted"/>
<dbReference type="PROSITE" id="PS50893">
    <property type="entry name" value="ABC_TRANSPORTER_2"/>
    <property type="match status" value="2"/>
</dbReference>
<keyword evidence="6" id="KW-0547">Nucleotide-binding</keyword>
<keyword evidence="4" id="KW-0762">Sugar transport</keyword>
<dbReference type="GO" id="GO:0005524">
    <property type="term" value="F:ATP binding"/>
    <property type="evidence" value="ECO:0007669"/>
    <property type="project" value="UniProtKB-KW"/>
</dbReference>
<dbReference type="FunFam" id="3.40.50.300:FF:000127">
    <property type="entry name" value="Ribose import ATP-binding protein RbsA"/>
    <property type="match status" value="1"/>
</dbReference>
<dbReference type="CDD" id="cd03216">
    <property type="entry name" value="ABC_Carb_Monos_I"/>
    <property type="match status" value="1"/>
</dbReference>
<keyword evidence="3" id="KW-1003">Cell membrane</keyword>
<dbReference type="PANTHER" id="PTHR43790">
    <property type="entry name" value="CARBOHYDRATE TRANSPORT ATP-BINDING PROTEIN MG119-RELATED"/>
    <property type="match status" value="1"/>
</dbReference>
<accession>A0A1G9UDK7</accession>
<feature type="domain" description="ABC transporter" evidence="10">
    <location>
        <begin position="241"/>
        <end position="496"/>
    </location>
</feature>
<feature type="domain" description="ABC transporter" evidence="10">
    <location>
        <begin position="6"/>
        <end position="242"/>
    </location>
</feature>
<dbReference type="OrthoDB" id="39350at2"/>
<dbReference type="RefSeq" id="WP_092608796.1">
    <property type="nucleotide sequence ID" value="NZ_FNHU01000004.1"/>
</dbReference>
<comment type="subcellular location">
    <subcellularLocation>
        <location evidence="1">Cell membrane</location>
        <topology evidence="1">Peripheral membrane protein</topology>
    </subcellularLocation>
</comment>
<evidence type="ECO:0000313" key="11">
    <source>
        <dbReference type="EMBL" id="SDM57645.1"/>
    </source>
</evidence>
<dbReference type="Pfam" id="PF00005">
    <property type="entry name" value="ABC_tran"/>
    <property type="match status" value="2"/>
</dbReference>
<dbReference type="EMBL" id="FNHU01000004">
    <property type="protein sequence ID" value="SDM57645.1"/>
    <property type="molecule type" value="Genomic_DNA"/>
</dbReference>
<evidence type="ECO:0000256" key="6">
    <source>
        <dbReference type="ARBA" id="ARBA00022741"/>
    </source>
</evidence>
<dbReference type="SMART" id="SM00382">
    <property type="entry name" value="AAA"/>
    <property type="match status" value="2"/>
</dbReference>
<evidence type="ECO:0000256" key="3">
    <source>
        <dbReference type="ARBA" id="ARBA00022475"/>
    </source>
</evidence>
<name>A0A1G9UDK7_9ACTO</name>
<evidence type="ECO:0000313" key="12">
    <source>
        <dbReference type="Proteomes" id="UP000199671"/>
    </source>
</evidence>
<keyword evidence="8" id="KW-1278">Translocase</keyword>
<keyword evidence="5" id="KW-0677">Repeat</keyword>
<dbReference type="InterPro" id="IPR050107">
    <property type="entry name" value="ABC_carbohydrate_import_ATPase"/>
</dbReference>
<evidence type="ECO:0000259" key="10">
    <source>
        <dbReference type="PROSITE" id="PS50893"/>
    </source>
</evidence>
<keyword evidence="7 11" id="KW-0067">ATP-binding</keyword>
<dbReference type="GO" id="GO:0016887">
    <property type="term" value="F:ATP hydrolysis activity"/>
    <property type="evidence" value="ECO:0007669"/>
    <property type="project" value="InterPro"/>
</dbReference>
<organism evidence="11 12">
    <name type="scientific">Actinomyces ruminicola</name>
    <dbReference type="NCBI Taxonomy" id="332524"/>
    <lineage>
        <taxon>Bacteria</taxon>
        <taxon>Bacillati</taxon>
        <taxon>Actinomycetota</taxon>
        <taxon>Actinomycetes</taxon>
        <taxon>Actinomycetales</taxon>
        <taxon>Actinomycetaceae</taxon>
        <taxon>Actinomyces</taxon>
    </lineage>
</organism>
<gene>
    <name evidence="11" type="ORF">SAMN04487766_10446</name>
</gene>
<evidence type="ECO:0000256" key="8">
    <source>
        <dbReference type="ARBA" id="ARBA00022967"/>
    </source>
</evidence>
<dbReference type="SUPFAM" id="SSF52540">
    <property type="entry name" value="P-loop containing nucleoside triphosphate hydrolases"/>
    <property type="match status" value="2"/>
</dbReference>
<evidence type="ECO:0000256" key="4">
    <source>
        <dbReference type="ARBA" id="ARBA00022597"/>
    </source>
</evidence>
<keyword evidence="2" id="KW-0813">Transport</keyword>
<dbReference type="InterPro" id="IPR003439">
    <property type="entry name" value="ABC_transporter-like_ATP-bd"/>
</dbReference>
<dbReference type="GO" id="GO:0005886">
    <property type="term" value="C:plasma membrane"/>
    <property type="evidence" value="ECO:0007669"/>
    <property type="project" value="UniProtKB-SubCell"/>
</dbReference>